<proteinExistence type="predicted"/>
<evidence type="ECO:0000313" key="3">
    <source>
        <dbReference type="Proteomes" id="UP000481417"/>
    </source>
</evidence>
<sequence length="412" mass="44401">MPLLVLAPSVHIIAEDGGLRADDKFLSGLQRHAEMWDGPMRILLRVDSAPLPFSRLVTEADFPGELRLLRADEPIRAGHLAGADVLLASGDSHDQMDLAPLCAATGTRLVYAVEYTLPTRLRTALMDPQRGPLRRLRSAAWVLGQERRRRRALGAAAGLQFNGYPAHGAYRALDPGGCLYFDGRMSRAMMATEDEMMDRAARLRAGGPIRLIASGRLEPMKGAQDLVPAARAMRKAGVDFTLDIFGAGTLAPAIAAAIAGGDVGDRVRLHPPVDFQTGLVPRMRRDADIFLSCHRQGDPSCSYLEAMGCGLAVIGTANEMWRPMAADTQAGWVLPMGRPGAVADCMAQLAARRDRIAAAGRHALDFARAHDFEQEFARRMEHLAAIARRPAFSGRGAASRHPAGAPEGSSRP</sequence>
<gene>
    <name evidence="2" type="ORF">GIY56_14565</name>
</gene>
<evidence type="ECO:0000256" key="1">
    <source>
        <dbReference type="SAM" id="MobiDB-lite"/>
    </source>
</evidence>
<dbReference type="AlphaFoldDB" id="A0A6L6HSZ2"/>
<reference evidence="2 3" key="1">
    <citation type="submission" date="2019-11" db="EMBL/GenBank/DDBJ databases">
        <authorList>
            <person name="Lang L."/>
        </authorList>
    </citation>
    <scope>NUCLEOTIDE SEQUENCE [LARGE SCALE GENOMIC DNA]</scope>
    <source>
        <strain evidence="2 3">YIM 132242</strain>
    </source>
</reference>
<feature type="region of interest" description="Disordered" evidence="1">
    <location>
        <begin position="391"/>
        <end position="412"/>
    </location>
</feature>
<dbReference type="EMBL" id="WMBT01000010">
    <property type="protein sequence ID" value="MTE01509.1"/>
    <property type="molecule type" value="Genomic_DNA"/>
</dbReference>
<dbReference type="Proteomes" id="UP000481417">
    <property type="component" value="Unassembled WGS sequence"/>
</dbReference>
<keyword evidence="2" id="KW-0808">Transferase</keyword>
<comment type="caution">
    <text evidence="2">The sequence shown here is derived from an EMBL/GenBank/DDBJ whole genome shotgun (WGS) entry which is preliminary data.</text>
</comment>
<dbReference type="SUPFAM" id="SSF53756">
    <property type="entry name" value="UDP-Glycosyltransferase/glycogen phosphorylase"/>
    <property type="match status" value="1"/>
</dbReference>
<keyword evidence="3" id="KW-1185">Reference proteome</keyword>
<dbReference type="Gene3D" id="3.40.50.2000">
    <property type="entry name" value="Glycogen Phosphorylase B"/>
    <property type="match status" value="1"/>
</dbReference>
<organism evidence="2 3">
    <name type="scientific">Paracoccus lichenicola</name>
    <dbReference type="NCBI Taxonomy" id="2665644"/>
    <lineage>
        <taxon>Bacteria</taxon>
        <taxon>Pseudomonadati</taxon>
        <taxon>Pseudomonadota</taxon>
        <taxon>Alphaproteobacteria</taxon>
        <taxon>Rhodobacterales</taxon>
        <taxon>Paracoccaceae</taxon>
        <taxon>Paracoccus</taxon>
    </lineage>
</organism>
<dbReference type="PANTHER" id="PTHR12526">
    <property type="entry name" value="GLYCOSYLTRANSFERASE"/>
    <property type="match status" value="1"/>
</dbReference>
<dbReference type="RefSeq" id="WP_154765583.1">
    <property type="nucleotide sequence ID" value="NZ_WMBT01000010.1"/>
</dbReference>
<dbReference type="GO" id="GO:0016740">
    <property type="term" value="F:transferase activity"/>
    <property type="evidence" value="ECO:0007669"/>
    <property type="project" value="UniProtKB-KW"/>
</dbReference>
<protein>
    <submittedName>
        <fullName evidence="2">Glycosyltransferase</fullName>
    </submittedName>
</protein>
<accession>A0A6L6HSZ2</accession>
<name>A0A6L6HSZ2_9RHOB</name>
<evidence type="ECO:0000313" key="2">
    <source>
        <dbReference type="EMBL" id="MTE01509.1"/>
    </source>
</evidence>
<dbReference type="Pfam" id="PF13692">
    <property type="entry name" value="Glyco_trans_1_4"/>
    <property type="match status" value="1"/>
</dbReference>